<name>A0A8J5LFE0_ZINOF</name>
<reference evidence="1 2" key="1">
    <citation type="submission" date="2020-08" db="EMBL/GenBank/DDBJ databases">
        <title>Plant Genome Project.</title>
        <authorList>
            <person name="Zhang R.-G."/>
        </authorList>
    </citation>
    <scope>NUCLEOTIDE SEQUENCE [LARGE SCALE GENOMIC DNA]</scope>
    <source>
        <tissue evidence="1">Rhizome</tissue>
    </source>
</reference>
<dbReference type="AlphaFoldDB" id="A0A8J5LFE0"/>
<protein>
    <submittedName>
        <fullName evidence="1">Uncharacterized protein</fullName>
    </submittedName>
</protein>
<keyword evidence="2" id="KW-1185">Reference proteome</keyword>
<dbReference type="Proteomes" id="UP000734854">
    <property type="component" value="Unassembled WGS sequence"/>
</dbReference>
<evidence type="ECO:0000313" key="2">
    <source>
        <dbReference type="Proteomes" id="UP000734854"/>
    </source>
</evidence>
<evidence type="ECO:0000313" key="1">
    <source>
        <dbReference type="EMBL" id="KAG6525583.1"/>
    </source>
</evidence>
<organism evidence="1 2">
    <name type="scientific">Zingiber officinale</name>
    <name type="common">Ginger</name>
    <name type="synonym">Amomum zingiber</name>
    <dbReference type="NCBI Taxonomy" id="94328"/>
    <lineage>
        <taxon>Eukaryota</taxon>
        <taxon>Viridiplantae</taxon>
        <taxon>Streptophyta</taxon>
        <taxon>Embryophyta</taxon>
        <taxon>Tracheophyta</taxon>
        <taxon>Spermatophyta</taxon>
        <taxon>Magnoliopsida</taxon>
        <taxon>Liliopsida</taxon>
        <taxon>Zingiberales</taxon>
        <taxon>Zingiberaceae</taxon>
        <taxon>Zingiber</taxon>
    </lineage>
</organism>
<accession>A0A8J5LFE0</accession>
<proteinExistence type="predicted"/>
<gene>
    <name evidence="1" type="ORF">ZIOFF_015545</name>
</gene>
<sequence>MHLLKYMHIQPPTAKGYECIIRLMNKWTKGFVFGACYRFQINSLQLTGSQVQPTKGEKVLEKLLQVPVFVQLQSGLNQRTSSAIATKLDIICNLYCILRNYIDRVMADMNTIYRRAIFKVNATDDALYRPYVVGDGFRVKIQSQIRCLRASGGVGVAGDPKVLQDERRPPPRRRLPPLHIRPLLRRFLPLRGLRARLLCSGHGATAFSGEGLGYGVHPTEDGEEFVHLLIGDLRLRPLRLRLFISYSLALLHLRSCNTLLCKIGIFVSREVAYDHLTVDGFIKGYTHWVAHGEIAYSASTNSDFVQSRKDADDMQELVYEAFGIPEHNDSIINTSAFENDKEIPTRETEKFYKLIDDSQKELYPGSKHKMQPMTDVDTYLQSNIRNSEDYNEHEEVVWIRDDVAGVEIDTDL</sequence>
<comment type="caution">
    <text evidence="1">The sequence shown here is derived from an EMBL/GenBank/DDBJ whole genome shotgun (WGS) entry which is preliminary data.</text>
</comment>
<dbReference type="EMBL" id="JACMSC010000004">
    <property type="protein sequence ID" value="KAG6525583.1"/>
    <property type="molecule type" value="Genomic_DNA"/>
</dbReference>